<feature type="compositionally biased region" description="Basic and acidic residues" evidence="1">
    <location>
        <begin position="229"/>
        <end position="243"/>
    </location>
</feature>
<evidence type="ECO:0000313" key="3">
    <source>
        <dbReference type="EMBL" id="UJO15218.1"/>
    </source>
</evidence>
<evidence type="ECO:0000256" key="1">
    <source>
        <dbReference type="SAM" id="MobiDB-lite"/>
    </source>
</evidence>
<feature type="domain" description="F-box" evidence="2">
    <location>
        <begin position="8"/>
        <end position="45"/>
    </location>
</feature>
<reference evidence="3" key="1">
    <citation type="submission" date="2021-12" db="EMBL/GenBank/DDBJ databases">
        <authorList>
            <person name="Zaccaron A."/>
            <person name="Stergiopoulos I."/>
        </authorList>
    </citation>
    <scope>NUCLEOTIDE SEQUENCE</scope>
    <source>
        <strain evidence="3">Race5_Kim</strain>
    </source>
</reference>
<dbReference type="EMBL" id="CP090165">
    <property type="protein sequence ID" value="UJO15218.1"/>
    <property type="molecule type" value="Genomic_DNA"/>
</dbReference>
<dbReference type="KEGG" id="ffu:CLAFUR5_08050"/>
<dbReference type="Pfam" id="PF05336">
    <property type="entry name" value="rhaM"/>
    <property type="match status" value="1"/>
</dbReference>
<dbReference type="OrthoDB" id="9981546at2759"/>
<proteinExistence type="predicted"/>
<dbReference type="PANTHER" id="PTHR34389:SF2">
    <property type="entry name" value="L-RHAMNOSE MUTAROTASE"/>
    <property type="match status" value="1"/>
</dbReference>
<dbReference type="RefSeq" id="XP_047759584.1">
    <property type="nucleotide sequence ID" value="XM_047907198.1"/>
</dbReference>
<feature type="region of interest" description="Disordered" evidence="1">
    <location>
        <begin position="229"/>
        <end position="249"/>
    </location>
</feature>
<dbReference type="GO" id="GO:0016857">
    <property type="term" value="F:racemase and epimerase activity, acting on carbohydrates and derivatives"/>
    <property type="evidence" value="ECO:0007669"/>
    <property type="project" value="InterPro"/>
</dbReference>
<sequence length="497" mass="56341">MATMDAVSRGLFALPNEILLNILNLFSTRELLGISLCCQQIHSLVVRIVRHRLQIAAELDGHTLYLECGPPSANWTTSKVFCNELGTERLEELVSDIQEHGGRVGHIKAMSELYTRFRPVNKMPDFRTVPRPHPAGDVPGSATYMSPEARAAAWKGDGNDAVTRTVAIDANFLFSQLETVAYLGKRESTRGLLFSIQEVCDGTIRVWREWLSKNCESKRWSNGETIAVHHDDHGTQDTGKERSTSISSMYGNPKKDPRILWINTGGESVGIKFRVKEQQWRRDNPVLFASEAEVPISYHVELEEIVIRTTHLLLKVEEARKQILNQTAMRNTNFVGPPRYPIRRSEALDPHGLEAPRAISGMDPSLFAVENCTRHPQIYIMPEAKRIAQIVRIKRESIPAYKECHAAVWPAVLKQIKDCNISDYSIFLNEDALILYATMKYNGSDFEGDMENMRANSEVRKWWDMTDGMQESLVPGSKGSTDAKGWWKELEEVFRVE</sequence>
<dbReference type="InterPro" id="IPR001810">
    <property type="entry name" value="F-box_dom"/>
</dbReference>
<evidence type="ECO:0000313" key="4">
    <source>
        <dbReference type="Proteomes" id="UP000756132"/>
    </source>
</evidence>
<accession>A0A9Q8LEI2</accession>
<protein>
    <recommendedName>
        <fullName evidence="2">F-box domain-containing protein</fullName>
    </recommendedName>
</protein>
<dbReference type="Gene3D" id="3.30.70.100">
    <property type="match status" value="1"/>
</dbReference>
<keyword evidence="4" id="KW-1185">Reference proteome</keyword>
<gene>
    <name evidence="3" type="ORF">CLAFUR5_08050</name>
</gene>
<dbReference type="AlphaFoldDB" id="A0A9Q8LEI2"/>
<dbReference type="SUPFAM" id="SSF54909">
    <property type="entry name" value="Dimeric alpha+beta barrel"/>
    <property type="match status" value="1"/>
</dbReference>
<dbReference type="Pfam" id="PF00646">
    <property type="entry name" value="F-box"/>
    <property type="match status" value="1"/>
</dbReference>
<dbReference type="GeneID" id="71987928"/>
<dbReference type="InterPro" id="IPR008000">
    <property type="entry name" value="Rham/fucose_mutarotase"/>
</dbReference>
<dbReference type="PROSITE" id="PS50181">
    <property type="entry name" value="FBOX"/>
    <property type="match status" value="1"/>
</dbReference>
<dbReference type="PANTHER" id="PTHR34389">
    <property type="entry name" value="L-RHAMNOSE MUTAROTASE"/>
    <property type="match status" value="1"/>
</dbReference>
<evidence type="ECO:0000259" key="2">
    <source>
        <dbReference type="PROSITE" id="PS50181"/>
    </source>
</evidence>
<reference evidence="3" key="2">
    <citation type="journal article" date="2022" name="Microb. Genom.">
        <title>A chromosome-scale genome assembly of the tomato pathogen Cladosporium fulvum reveals a compartmentalized genome architecture and the presence of a dispensable chromosome.</title>
        <authorList>
            <person name="Zaccaron A.Z."/>
            <person name="Chen L.H."/>
            <person name="Samaras A."/>
            <person name="Stergiopoulos I."/>
        </authorList>
    </citation>
    <scope>NUCLEOTIDE SEQUENCE</scope>
    <source>
        <strain evidence="3">Race5_Kim</strain>
    </source>
</reference>
<dbReference type="Proteomes" id="UP000756132">
    <property type="component" value="Chromosome 3"/>
</dbReference>
<organism evidence="3 4">
    <name type="scientific">Passalora fulva</name>
    <name type="common">Tomato leaf mold</name>
    <name type="synonym">Cladosporium fulvum</name>
    <dbReference type="NCBI Taxonomy" id="5499"/>
    <lineage>
        <taxon>Eukaryota</taxon>
        <taxon>Fungi</taxon>
        <taxon>Dikarya</taxon>
        <taxon>Ascomycota</taxon>
        <taxon>Pezizomycotina</taxon>
        <taxon>Dothideomycetes</taxon>
        <taxon>Dothideomycetidae</taxon>
        <taxon>Mycosphaerellales</taxon>
        <taxon>Mycosphaerellaceae</taxon>
        <taxon>Fulvia</taxon>
    </lineage>
</organism>
<dbReference type="InterPro" id="IPR011008">
    <property type="entry name" value="Dimeric_a/b-barrel"/>
</dbReference>
<name>A0A9Q8LEI2_PASFU</name>